<evidence type="ECO:0000313" key="5">
    <source>
        <dbReference type="EMBL" id="CAI6369824.1"/>
    </source>
</evidence>
<dbReference type="PROSITE" id="PS51253">
    <property type="entry name" value="HTH_CENPB"/>
    <property type="match status" value="1"/>
</dbReference>
<sequence>MPRTALTLSDKVKLIELKETQKLSTKELITRFKCGKTQVYDAIKNKDKIMDEWLYEWFVSVRSKNLPISGPIIQTEAMKLAEKMNVKDFKASNGWLEKFKKWHDIVWKQVSGEANDVNQETVVEWKQKISRLIAGYESKDVYNADETGLFFRGIPTKSLVQKSESCSGGKKAKDRLTVLMCGSMAGEIRKPLVIGKSKKPRCFKNMDISSLPVIWKFNKKAWMTTEIMEQWLRYFNADMRSQNRNVLIFLDNAACHPKIELSNTKILMLPPNTTSITQPMDQGVIYTFKSYYRKFLLQSLLCKMDNCSSAHQLAKSISVLDAVNWIALACDNVKAECVQNCFHKAGFLSNEGTNTNGIDLPENALNDINEECVIANVDVEDFITFDSKLETHQTYDSAIFLEEEENEVENDDNDDSETNDEPKIKDFKTAISYLEELQRFSATISNTNLLELTTKAR</sequence>
<feature type="non-terminal residue" evidence="5">
    <location>
        <position position="457"/>
    </location>
</feature>
<dbReference type="GO" id="GO:0003677">
    <property type="term" value="F:DNA binding"/>
    <property type="evidence" value="ECO:0007669"/>
    <property type="project" value="UniProtKB-KW"/>
</dbReference>
<keyword evidence="2" id="KW-0238">DNA-binding</keyword>
<dbReference type="EMBL" id="CARXXK010000071">
    <property type="protein sequence ID" value="CAI6369824.1"/>
    <property type="molecule type" value="Genomic_DNA"/>
</dbReference>
<gene>
    <name evidence="5" type="ORF">MEUPH1_LOCUS24016</name>
</gene>
<dbReference type="InterPro" id="IPR006600">
    <property type="entry name" value="HTH_CenpB_DNA-bd_dom"/>
</dbReference>
<comment type="caution">
    <text evidence="5">The sequence shown here is derived from an EMBL/GenBank/DDBJ whole genome shotgun (WGS) entry which is preliminary data.</text>
</comment>
<evidence type="ECO:0000256" key="1">
    <source>
        <dbReference type="ARBA" id="ARBA00004123"/>
    </source>
</evidence>
<dbReference type="SUPFAM" id="SSF46689">
    <property type="entry name" value="Homeodomain-like"/>
    <property type="match status" value="2"/>
</dbReference>
<accession>A0AAV0XMJ3</accession>
<comment type="subcellular location">
    <subcellularLocation>
        <location evidence="1">Nucleus</location>
    </subcellularLocation>
</comment>
<dbReference type="GO" id="GO:0005634">
    <property type="term" value="C:nucleus"/>
    <property type="evidence" value="ECO:0007669"/>
    <property type="project" value="UniProtKB-SubCell"/>
</dbReference>
<dbReference type="Pfam" id="PF03184">
    <property type="entry name" value="DDE_1"/>
    <property type="match status" value="1"/>
</dbReference>
<dbReference type="InterPro" id="IPR009057">
    <property type="entry name" value="Homeodomain-like_sf"/>
</dbReference>
<evidence type="ECO:0000256" key="3">
    <source>
        <dbReference type="SAM" id="MobiDB-lite"/>
    </source>
</evidence>
<dbReference type="Gene3D" id="1.10.10.60">
    <property type="entry name" value="Homeodomain-like"/>
    <property type="match status" value="2"/>
</dbReference>
<feature type="compositionally biased region" description="Acidic residues" evidence="3">
    <location>
        <begin position="404"/>
        <end position="419"/>
    </location>
</feature>
<feature type="region of interest" description="Disordered" evidence="3">
    <location>
        <begin position="404"/>
        <end position="424"/>
    </location>
</feature>
<evidence type="ECO:0000313" key="6">
    <source>
        <dbReference type="Proteomes" id="UP001160148"/>
    </source>
</evidence>
<reference evidence="5 6" key="1">
    <citation type="submission" date="2023-01" db="EMBL/GenBank/DDBJ databases">
        <authorList>
            <person name="Whitehead M."/>
        </authorList>
    </citation>
    <scope>NUCLEOTIDE SEQUENCE [LARGE SCALE GENOMIC DNA]</scope>
</reference>
<proteinExistence type="predicted"/>
<dbReference type="SMART" id="SM00674">
    <property type="entry name" value="CENPB"/>
    <property type="match status" value="1"/>
</dbReference>
<dbReference type="PANTHER" id="PTHR19303">
    <property type="entry name" value="TRANSPOSON"/>
    <property type="match status" value="1"/>
</dbReference>
<name>A0AAV0XMJ3_9HEMI</name>
<dbReference type="Proteomes" id="UP001160148">
    <property type="component" value="Unassembled WGS sequence"/>
</dbReference>
<dbReference type="PANTHER" id="PTHR19303:SF73">
    <property type="entry name" value="PROTEIN PDC2"/>
    <property type="match status" value="1"/>
</dbReference>
<organism evidence="5 6">
    <name type="scientific">Macrosiphum euphorbiae</name>
    <name type="common">potato aphid</name>
    <dbReference type="NCBI Taxonomy" id="13131"/>
    <lineage>
        <taxon>Eukaryota</taxon>
        <taxon>Metazoa</taxon>
        <taxon>Ecdysozoa</taxon>
        <taxon>Arthropoda</taxon>
        <taxon>Hexapoda</taxon>
        <taxon>Insecta</taxon>
        <taxon>Pterygota</taxon>
        <taxon>Neoptera</taxon>
        <taxon>Paraneoptera</taxon>
        <taxon>Hemiptera</taxon>
        <taxon>Sternorrhyncha</taxon>
        <taxon>Aphidomorpha</taxon>
        <taxon>Aphidoidea</taxon>
        <taxon>Aphididae</taxon>
        <taxon>Macrosiphini</taxon>
        <taxon>Macrosiphum</taxon>
    </lineage>
</organism>
<dbReference type="Pfam" id="PF03221">
    <property type="entry name" value="HTH_Tnp_Tc5"/>
    <property type="match status" value="1"/>
</dbReference>
<dbReference type="InterPro" id="IPR004875">
    <property type="entry name" value="DDE_SF_endonuclease_dom"/>
</dbReference>
<keyword evidence="6" id="KW-1185">Reference proteome</keyword>
<feature type="domain" description="HTH CENPB-type" evidence="4">
    <location>
        <begin position="38"/>
        <end position="109"/>
    </location>
</feature>
<dbReference type="AlphaFoldDB" id="A0AAV0XMJ3"/>
<dbReference type="InterPro" id="IPR050863">
    <property type="entry name" value="CenT-Element_Derived"/>
</dbReference>
<protein>
    <recommendedName>
        <fullName evidence="4">HTH CENPB-type domain-containing protein</fullName>
    </recommendedName>
</protein>
<evidence type="ECO:0000256" key="2">
    <source>
        <dbReference type="ARBA" id="ARBA00023125"/>
    </source>
</evidence>
<evidence type="ECO:0000259" key="4">
    <source>
        <dbReference type="PROSITE" id="PS51253"/>
    </source>
</evidence>